<accession>A0A2U3P3Q6</accession>
<dbReference type="InterPro" id="IPR023753">
    <property type="entry name" value="FAD/NAD-binding_dom"/>
</dbReference>
<dbReference type="Proteomes" id="UP000240424">
    <property type="component" value="Unassembled WGS sequence"/>
</dbReference>
<organism evidence="5 6">
    <name type="scientific">Mycobacterium numidiamassiliense</name>
    <dbReference type="NCBI Taxonomy" id="1841861"/>
    <lineage>
        <taxon>Bacteria</taxon>
        <taxon>Bacillati</taxon>
        <taxon>Actinomycetota</taxon>
        <taxon>Actinomycetes</taxon>
        <taxon>Mycobacteriales</taxon>
        <taxon>Mycobacteriaceae</taxon>
        <taxon>Mycobacterium</taxon>
    </lineage>
</organism>
<keyword evidence="2" id="KW-0560">Oxidoreductase</keyword>
<evidence type="ECO:0000313" key="5">
    <source>
        <dbReference type="EMBL" id="SPM38325.1"/>
    </source>
</evidence>
<dbReference type="CDD" id="cd00038">
    <property type="entry name" value="CAP_ED"/>
    <property type="match status" value="1"/>
</dbReference>
<protein>
    <submittedName>
        <fullName evidence="5">Thioredoxin reductase</fullName>
    </submittedName>
</protein>
<reference evidence="5 6" key="1">
    <citation type="submission" date="2017-01" db="EMBL/GenBank/DDBJ databases">
        <authorList>
            <consortium name="Urmite Genomes"/>
        </authorList>
    </citation>
    <scope>NUCLEOTIDE SEQUENCE [LARGE SCALE GENOMIC DNA]</scope>
    <source>
        <strain evidence="5 6">AB215</strain>
    </source>
</reference>
<dbReference type="RefSeq" id="WP_077077316.1">
    <property type="nucleotide sequence ID" value="NZ_FUEZ01000003.1"/>
</dbReference>
<proteinExistence type="predicted"/>
<comment type="catalytic activity">
    <reaction evidence="3">
        <text>[thioredoxin]-dithiol + NADP(+) = [thioredoxin]-disulfide + NADPH + H(+)</text>
        <dbReference type="Rhea" id="RHEA:20345"/>
        <dbReference type="Rhea" id="RHEA-COMP:10698"/>
        <dbReference type="Rhea" id="RHEA-COMP:10700"/>
        <dbReference type="ChEBI" id="CHEBI:15378"/>
        <dbReference type="ChEBI" id="CHEBI:29950"/>
        <dbReference type="ChEBI" id="CHEBI:50058"/>
        <dbReference type="ChEBI" id="CHEBI:57783"/>
        <dbReference type="ChEBI" id="CHEBI:58349"/>
        <dbReference type="EC" id="1.8.1.9"/>
    </reaction>
</comment>
<dbReference type="SUPFAM" id="SSF51206">
    <property type="entry name" value="cAMP-binding domain-like"/>
    <property type="match status" value="1"/>
</dbReference>
<feature type="domain" description="Cyclic nucleotide-binding" evidence="4">
    <location>
        <begin position="9"/>
        <end position="130"/>
    </location>
</feature>
<dbReference type="Gene3D" id="3.50.50.60">
    <property type="entry name" value="FAD/NAD(P)-binding domain"/>
    <property type="match status" value="2"/>
</dbReference>
<dbReference type="InterPro" id="IPR018490">
    <property type="entry name" value="cNMP-bd_dom_sf"/>
</dbReference>
<evidence type="ECO:0000259" key="4">
    <source>
        <dbReference type="PROSITE" id="PS50042"/>
    </source>
</evidence>
<name>A0A2U3P3Q6_9MYCO</name>
<evidence type="ECO:0000256" key="3">
    <source>
        <dbReference type="ARBA" id="ARBA00048132"/>
    </source>
</evidence>
<dbReference type="EMBL" id="FUEZ01000003">
    <property type="protein sequence ID" value="SPM38325.1"/>
    <property type="molecule type" value="Genomic_DNA"/>
</dbReference>
<dbReference type="Pfam" id="PF00027">
    <property type="entry name" value="cNMP_binding"/>
    <property type="match status" value="1"/>
</dbReference>
<dbReference type="Pfam" id="PF07992">
    <property type="entry name" value="Pyr_redox_2"/>
    <property type="match status" value="1"/>
</dbReference>
<keyword evidence="1" id="KW-0285">Flavoprotein</keyword>
<dbReference type="GO" id="GO:0004791">
    <property type="term" value="F:thioredoxin-disulfide reductase (NADPH) activity"/>
    <property type="evidence" value="ECO:0007669"/>
    <property type="project" value="UniProtKB-EC"/>
</dbReference>
<dbReference type="STRING" id="1841861.GCA_900157365_04705"/>
<dbReference type="SMART" id="SM00100">
    <property type="entry name" value="cNMP"/>
    <property type="match status" value="1"/>
</dbReference>
<dbReference type="OrthoDB" id="109585at2"/>
<dbReference type="SUPFAM" id="SSF51905">
    <property type="entry name" value="FAD/NAD(P)-binding domain"/>
    <property type="match status" value="1"/>
</dbReference>
<dbReference type="InterPro" id="IPR036188">
    <property type="entry name" value="FAD/NAD-bd_sf"/>
</dbReference>
<keyword evidence="6" id="KW-1185">Reference proteome</keyword>
<gene>
    <name evidence="5" type="ORF">MNAB215_502</name>
</gene>
<sequence>MSSPTGTDAFPVFDDGQLARLRDYASAAHVEVGQLLFEAGQASYDLVVLESATVETFREGSGEHSEAILARLGPGQFLGELNLLTGQATYLSTRVVEAGAILQINPARFRELMDRDTELSDFILRALLARRQRLRTGEAARSVELIGSAFSAPTMTLRTWLARLQVPHTFTDTDTAEGAAIAEALAITADDLPVFLTPRTTLRRATALSASQELGLAYQPTPGGRGGVIRDLVIVGGGPAGLAAAVYGASEGLDSLLLEAVAIGGQAAASSRIENYLGFTSGISGAELTGRATIQAQKFGAQLNSPSAVVAINTRANGLSVKLSDGNDVAARAVIIATGARYRTLPLPRWQEFEGAGIYYAATELEVRLVAPHPVAVVGGANSAGQAALFLAAAGSIVELIVRGADIRKDMSAYLADRISANPLINVRLRSEVSALIGEQHLSEITVSQNAGATTETLPCRALFSFIGAVPPTDWLDGIYLDDHGFIPTDAGLPEAALTATWPHLGRRPLPFETSAPGVFAVGDVRAGSMKRVAAAVGEGASAVRSVHQVLATLGPRAKP</sequence>
<dbReference type="PRINTS" id="PR00469">
    <property type="entry name" value="PNDRDTASEII"/>
</dbReference>
<dbReference type="PANTHER" id="PTHR48105">
    <property type="entry name" value="THIOREDOXIN REDUCTASE 1-RELATED-RELATED"/>
    <property type="match status" value="1"/>
</dbReference>
<evidence type="ECO:0000313" key="6">
    <source>
        <dbReference type="Proteomes" id="UP000240424"/>
    </source>
</evidence>
<dbReference type="PRINTS" id="PR00368">
    <property type="entry name" value="FADPNR"/>
</dbReference>
<dbReference type="PROSITE" id="PS50042">
    <property type="entry name" value="CNMP_BINDING_3"/>
    <property type="match status" value="1"/>
</dbReference>
<dbReference type="InterPro" id="IPR000595">
    <property type="entry name" value="cNMP-bd_dom"/>
</dbReference>
<dbReference type="InterPro" id="IPR014710">
    <property type="entry name" value="RmlC-like_jellyroll"/>
</dbReference>
<dbReference type="InterPro" id="IPR050097">
    <property type="entry name" value="Ferredoxin-NADP_redctase_2"/>
</dbReference>
<evidence type="ECO:0000256" key="2">
    <source>
        <dbReference type="ARBA" id="ARBA00023002"/>
    </source>
</evidence>
<dbReference type="Gene3D" id="2.60.120.10">
    <property type="entry name" value="Jelly Rolls"/>
    <property type="match status" value="1"/>
</dbReference>
<dbReference type="AlphaFoldDB" id="A0A2U3P3Q6"/>
<evidence type="ECO:0000256" key="1">
    <source>
        <dbReference type="ARBA" id="ARBA00022630"/>
    </source>
</evidence>